<dbReference type="GO" id="GO:0006465">
    <property type="term" value="P:signal peptide processing"/>
    <property type="evidence" value="ECO:0007669"/>
    <property type="project" value="UniProtKB-UniRule"/>
</dbReference>
<keyword evidence="7" id="KW-0378">Hydrolase</keyword>
<dbReference type="NCBIfam" id="TIGR02228">
    <property type="entry name" value="sigpep_I_arch"/>
    <property type="match status" value="1"/>
</dbReference>
<keyword evidence="4 6" id="KW-0472">Membrane</keyword>
<dbReference type="InterPro" id="IPR019533">
    <property type="entry name" value="Peptidase_S26"/>
</dbReference>
<accession>A0A7X2P5Q3</accession>
<evidence type="ECO:0000256" key="4">
    <source>
        <dbReference type="ARBA" id="ARBA00023136"/>
    </source>
</evidence>
<evidence type="ECO:0000256" key="2">
    <source>
        <dbReference type="ARBA" id="ARBA00022692"/>
    </source>
</evidence>
<name>A0A7X2P5Q3_9FIRM</name>
<evidence type="ECO:0000256" key="3">
    <source>
        <dbReference type="ARBA" id="ARBA00022989"/>
    </source>
</evidence>
<keyword evidence="2 6" id="KW-0812">Transmembrane</keyword>
<dbReference type="CDD" id="cd06530">
    <property type="entry name" value="S26_SPase_I"/>
    <property type="match status" value="1"/>
</dbReference>
<dbReference type="Proteomes" id="UP000440513">
    <property type="component" value="Unassembled WGS sequence"/>
</dbReference>
<evidence type="ECO:0000256" key="6">
    <source>
        <dbReference type="SAM" id="Phobius"/>
    </source>
</evidence>
<evidence type="ECO:0000256" key="5">
    <source>
        <dbReference type="NCBIfam" id="TIGR02228"/>
    </source>
</evidence>
<organism evidence="7 8">
    <name type="scientific">Oliverpabstia intestinalis</name>
    <dbReference type="NCBI Taxonomy" id="2606633"/>
    <lineage>
        <taxon>Bacteria</taxon>
        <taxon>Bacillati</taxon>
        <taxon>Bacillota</taxon>
        <taxon>Clostridia</taxon>
        <taxon>Lachnospirales</taxon>
        <taxon>Lachnospiraceae</taxon>
        <taxon>Oliverpabstia</taxon>
    </lineage>
</organism>
<comment type="caution">
    <text evidence="7">The sequence shown here is derived from an EMBL/GenBank/DDBJ whole genome shotgun (WGS) entry which is preliminary data.</text>
</comment>
<proteinExistence type="predicted"/>
<dbReference type="EC" id="3.4.21.89" evidence="5"/>
<evidence type="ECO:0000313" key="7">
    <source>
        <dbReference type="EMBL" id="MST67864.1"/>
    </source>
</evidence>
<dbReference type="GO" id="GO:0009003">
    <property type="term" value="F:signal peptidase activity"/>
    <property type="evidence" value="ECO:0007669"/>
    <property type="project" value="UniProtKB-EC"/>
</dbReference>
<sequence>MVAVILVCLPLTLPRVFGYEIYTVISGSMEPAIPVGSLVYVQPGAPEDAETDDVIAFYSSMDTGAIITHRVIKNDIVTGQIHTKGDANEKEDLYPVGYDYYMGKVVYSVPVLGRVLAFFVTFHGKIAAGSLIGLAILLQIIGGMLESANEKKQAKISQK</sequence>
<keyword evidence="8" id="KW-1185">Reference proteome</keyword>
<dbReference type="EMBL" id="VUMS01000050">
    <property type="protein sequence ID" value="MST67864.1"/>
    <property type="molecule type" value="Genomic_DNA"/>
</dbReference>
<gene>
    <name evidence="7" type="ORF">FYJ57_14420</name>
</gene>
<dbReference type="GO" id="GO:0004252">
    <property type="term" value="F:serine-type endopeptidase activity"/>
    <property type="evidence" value="ECO:0007669"/>
    <property type="project" value="UniProtKB-UniRule"/>
</dbReference>
<dbReference type="InterPro" id="IPR036286">
    <property type="entry name" value="LexA/Signal_pep-like_sf"/>
</dbReference>
<protein>
    <recommendedName>
        <fullName evidence="5">Signal peptidase I</fullName>
        <ecNumber evidence="5">3.4.21.89</ecNumber>
    </recommendedName>
</protein>
<keyword evidence="3 6" id="KW-1133">Transmembrane helix</keyword>
<dbReference type="InterPro" id="IPR001733">
    <property type="entry name" value="Peptidase_S26B"/>
</dbReference>
<reference evidence="7 8" key="1">
    <citation type="submission" date="2019-08" db="EMBL/GenBank/DDBJ databases">
        <title>In-depth cultivation of the pig gut microbiome towards novel bacterial diversity and tailored functional studies.</title>
        <authorList>
            <person name="Wylensek D."/>
            <person name="Hitch T.C.A."/>
            <person name="Clavel T."/>
        </authorList>
    </citation>
    <scope>NUCLEOTIDE SEQUENCE [LARGE SCALE GENOMIC DNA]</scope>
    <source>
        <strain evidence="7 8">BSM-380-WT-5A</strain>
    </source>
</reference>
<comment type="subcellular location">
    <subcellularLocation>
        <location evidence="1">Membrane</location>
    </subcellularLocation>
</comment>
<dbReference type="GO" id="GO:0016020">
    <property type="term" value="C:membrane"/>
    <property type="evidence" value="ECO:0007669"/>
    <property type="project" value="UniProtKB-SubCell"/>
</dbReference>
<dbReference type="SUPFAM" id="SSF51306">
    <property type="entry name" value="LexA/Signal peptidase"/>
    <property type="match status" value="1"/>
</dbReference>
<evidence type="ECO:0000313" key="8">
    <source>
        <dbReference type="Proteomes" id="UP000440513"/>
    </source>
</evidence>
<evidence type="ECO:0000256" key="1">
    <source>
        <dbReference type="ARBA" id="ARBA00004370"/>
    </source>
</evidence>
<dbReference type="AlphaFoldDB" id="A0A7X2P5Q3"/>
<feature type="transmembrane region" description="Helical" evidence="6">
    <location>
        <begin position="126"/>
        <end position="145"/>
    </location>
</feature>
<dbReference type="Gene3D" id="2.10.109.10">
    <property type="entry name" value="Umud Fragment, subunit A"/>
    <property type="match status" value="1"/>
</dbReference>